<dbReference type="RefSeq" id="WP_062045155.1">
    <property type="nucleotide sequence ID" value="NZ_DF968183.1"/>
</dbReference>
<dbReference type="GO" id="GO:0009982">
    <property type="term" value="F:pseudouridine synthase activity"/>
    <property type="evidence" value="ECO:0007669"/>
    <property type="project" value="InterPro"/>
</dbReference>
<accession>A0A0S7C7M7</accession>
<comment type="similarity">
    <text evidence="1">Belongs to the pseudouridine synthase RluA family.</text>
</comment>
<keyword evidence="5" id="KW-1185">Reference proteome</keyword>
<evidence type="ECO:0000313" key="4">
    <source>
        <dbReference type="EMBL" id="GAP45071.1"/>
    </source>
</evidence>
<dbReference type="STRING" id="1678841.TBC1_12891"/>
<dbReference type="InterPro" id="IPR050188">
    <property type="entry name" value="RluA_PseudoU_synthase"/>
</dbReference>
<dbReference type="GO" id="GO:0006396">
    <property type="term" value="P:RNA processing"/>
    <property type="evidence" value="ECO:0007669"/>
    <property type="project" value="UniProtKB-ARBA"/>
</dbReference>
<evidence type="ECO:0000259" key="3">
    <source>
        <dbReference type="Pfam" id="PF00849"/>
    </source>
</evidence>
<dbReference type="InterPro" id="IPR006145">
    <property type="entry name" value="PsdUridine_synth_RsuA/RluA"/>
</dbReference>
<reference evidence="4" key="1">
    <citation type="journal article" date="2015" name="Genome Announc.">
        <title>Draft Genome Sequence of Bacteroidales Strain TBC1, a Novel Isolate from a Methanogenic Wastewater Treatment System.</title>
        <authorList>
            <person name="Tourlousse D.M."/>
            <person name="Matsuura N."/>
            <person name="Sun L."/>
            <person name="Toyonaga M."/>
            <person name="Kuroda K."/>
            <person name="Ohashi A."/>
            <person name="Cruz R."/>
            <person name="Yamaguchi T."/>
            <person name="Sekiguchi Y."/>
        </authorList>
    </citation>
    <scope>NUCLEOTIDE SEQUENCE [LARGE SCALE GENOMIC DNA]</scope>
    <source>
        <strain evidence="4">TBC1</strain>
    </source>
</reference>
<evidence type="ECO:0000256" key="1">
    <source>
        <dbReference type="ARBA" id="ARBA00010876"/>
    </source>
</evidence>
<keyword evidence="2" id="KW-0413">Isomerase</keyword>
<name>A0A0S7C7M7_9BACT</name>
<dbReference type="CDD" id="cd02869">
    <property type="entry name" value="PseudoU_synth_RluA_like"/>
    <property type="match status" value="1"/>
</dbReference>
<dbReference type="AlphaFoldDB" id="A0A0S7C7M7"/>
<dbReference type="OrthoDB" id="9807829at2"/>
<dbReference type="GO" id="GO:0140098">
    <property type="term" value="F:catalytic activity, acting on RNA"/>
    <property type="evidence" value="ECO:0007669"/>
    <property type="project" value="UniProtKB-ARBA"/>
</dbReference>
<dbReference type="Pfam" id="PF00849">
    <property type="entry name" value="PseudoU_synth_2"/>
    <property type="match status" value="1"/>
</dbReference>
<proteinExistence type="inferred from homology"/>
<dbReference type="PATRIC" id="fig|1678841.3.peg.3655"/>
<protein>
    <submittedName>
        <fullName evidence="4">Pseudouridylate synthase, 23S rRNA-/tRNA-specific</fullName>
    </submittedName>
</protein>
<dbReference type="InterPro" id="IPR006224">
    <property type="entry name" value="PsdUridine_synth_RluA-like_CS"/>
</dbReference>
<dbReference type="PROSITE" id="PS01129">
    <property type="entry name" value="PSI_RLU"/>
    <property type="match status" value="1"/>
</dbReference>
<dbReference type="PANTHER" id="PTHR21600:SF83">
    <property type="entry name" value="PSEUDOURIDYLATE SYNTHASE RPUSD4, MITOCHONDRIAL"/>
    <property type="match status" value="1"/>
</dbReference>
<evidence type="ECO:0000313" key="5">
    <source>
        <dbReference type="Proteomes" id="UP000053091"/>
    </source>
</evidence>
<sequence length="237" mass="26574">MTGLPQILFEDNHLLIINKRPGEIVQGDKTGDAPLVDQLKIYLKEKYNKPGAVFLGLVHRLDRPVSGAVIFAKTSKSLSRLTRMVKEREITKIYWAVVDRLPEPEEGTLVNFLIKNERQNKSYPAEEHTPGAKRAELRYKLIASGKTYHLLEISLLTGRHHQIRAQLALAGCHIKGDLKYGAARSNPGGSISLHARMLDFIHPVSKEKINIIAPVPANPEWQYFTDNNSHQAGALSF</sequence>
<gene>
    <name evidence="4" type="ORF">TBC1_12891</name>
</gene>
<dbReference type="Gene3D" id="3.30.2350.10">
    <property type="entry name" value="Pseudouridine synthase"/>
    <property type="match status" value="1"/>
</dbReference>
<dbReference type="SUPFAM" id="SSF55120">
    <property type="entry name" value="Pseudouridine synthase"/>
    <property type="match status" value="1"/>
</dbReference>
<dbReference type="GO" id="GO:0001522">
    <property type="term" value="P:pseudouridine synthesis"/>
    <property type="evidence" value="ECO:0007669"/>
    <property type="project" value="InterPro"/>
</dbReference>
<feature type="domain" description="Pseudouridine synthase RsuA/RluA-like" evidence="3">
    <location>
        <begin position="13"/>
        <end position="168"/>
    </location>
</feature>
<dbReference type="GO" id="GO:0003723">
    <property type="term" value="F:RNA binding"/>
    <property type="evidence" value="ECO:0007669"/>
    <property type="project" value="InterPro"/>
</dbReference>
<dbReference type="PANTHER" id="PTHR21600">
    <property type="entry name" value="MITOCHONDRIAL RNA PSEUDOURIDINE SYNTHASE"/>
    <property type="match status" value="1"/>
</dbReference>
<evidence type="ECO:0000256" key="2">
    <source>
        <dbReference type="ARBA" id="ARBA00023235"/>
    </source>
</evidence>
<dbReference type="EMBL" id="DF968183">
    <property type="protein sequence ID" value="GAP45071.1"/>
    <property type="molecule type" value="Genomic_DNA"/>
</dbReference>
<dbReference type="Proteomes" id="UP000053091">
    <property type="component" value="Unassembled WGS sequence"/>
</dbReference>
<organism evidence="4">
    <name type="scientific">Lentimicrobium saccharophilum</name>
    <dbReference type="NCBI Taxonomy" id="1678841"/>
    <lineage>
        <taxon>Bacteria</taxon>
        <taxon>Pseudomonadati</taxon>
        <taxon>Bacteroidota</taxon>
        <taxon>Bacteroidia</taxon>
        <taxon>Bacteroidales</taxon>
        <taxon>Lentimicrobiaceae</taxon>
        <taxon>Lentimicrobium</taxon>
    </lineage>
</organism>
<dbReference type="InterPro" id="IPR020103">
    <property type="entry name" value="PsdUridine_synth_cat_dom_sf"/>
</dbReference>